<dbReference type="InterPro" id="IPR006141">
    <property type="entry name" value="Intein_N"/>
</dbReference>
<dbReference type="Pfam" id="PF25023">
    <property type="entry name" value="TEN_YD-shell"/>
    <property type="match status" value="1"/>
</dbReference>
<dbReference type="PROSITE" id="PS50817">
    <property type="entry name" value="INTEIN_N_TER"/>
    <property type="match status" value="1"/>
</dbReference>
<dbReference type="InterPro" id="IPR050708">
    <property type="entry name" value="T6SS_VgrG/RHS"/>
</dbReference>
<dbReference type="Pfam" id="PF05593">
    <property type="entry name" value="RHS_repeat"/>
    <property type="match status" value="1"/>
</dbReference>
<dbReference type="InterPro" id="IPR003587">
    <property type="entry name" value="Hint_dom_N"/>
</dbReference>
<dbReference type="CDD" id="cd00081">
    <property type="entry name" value="Hint"/>
    <property type="match status" value="1"/>
</dbReference>
<dbReference type="NCBIfam" id="TIGR01643">
    <property type="entry name" value="YD_repeat_2x"/>
    <property type="match status" value="2"/>
</dbReference>
<dbReference type="Gene3D" id="3.10.450.30">
    <property type="entry name" value="Microbial ribonucleases"/>
    <property type="match status" value="1"/>
</dbReference>
<dbReference type="NCBIfam" id="TIGR03696">
    <property type="entry name" value="Rhs_assc_core"/>
    <property type="match status" value="1"/>
</dbReference>
<evidence type="ECO:0000256" key="3">
    <source>
        <dbReference type="ARBA" id="ARBA00022801"/>
    </source>
</evidence>
<keyword evidence="7" id="KW-1185">Reference proteome</keyword>
<dbReference type="InterPro" id="IPR031325">
    <property type="entry name" value="RHS_repeat"/>
</dbReference>
<evidence type="ECO:0000313" key="7">
    <source>
        <dbReference type="Proteomes" id="UP001500620"/>
    </source>
</evidence>
<dbReference type="SMART" id="SM00306">
    <property type="entry name" value="HintN"/>
    <property type="match status" value="1"/>
</dbReference>
<dbReference type="SUPFAM" id="SSF53933">
    <property type="entry name" value="Microbial ribonucleases"/>
    <property type="match status" value="1"/>
</dbReference>
<keyword evidence="2" id="KW-0677">Repeat</keyword>
<feature type="region of interest" description="Disordered" evidence="4">
    <location>
        <begin position="1697"/>
        <end position="1716"/>
    </location>
</feature>
<dbReference type="InterPro" id="IPR056823">
    <property type="entry name" value="TEN-like_YD-shell"/>
</dbReference>
<dbReference type="InterPro" id="IPR016191">
    <property type="entry name" value="Ribonuclease/ribotoxin"/>
</dbReference>
<dbReference type="InterPro" id="IPR006530">
    <property type="entry name" value="YD"/>
</dbReference>
<dbReference type="PANTHER" id="PTHR32305:SF17">
    <property type="entry name" value="TRNA NUCLEASE WAPA"/>
    <property type="match status" value="1"/>
</dbReference>
<keyword evidence="3" id="KW-0378">Hydrolase</keyword>
<sequence length="1964" mass="211033">MDARTAGTNDQPSQIGEGWDLPIPYIERSYRGCSADGGSTGDLCQMSRYNATLSFNGVSARLVRDSNSQVWVAESDSGLKIESLTGAVNYTADGAYWRVTTQDGTQYYFGLNRLPTAKSDGSQDTFSTAVVPVYGNNPGDYCYTGTFASAWCNVAYRWNLDYVVDPRGNTMTYFYDKYGNGYGANNNTRVAGYDAAVYVKRIEYGTRKDQEFVGHAPVQVIVSNVRRCADAPTCSSWPDTPWDLSCAVTASSCPGAGQKSPTFWSPMMVDAVLTQVWDAASSTYKAVDRWNLTHDFPANSDGTTPQMWLRYVQHVGLANTTAASEPLQGFYGQELDNRVDYSTSLGVPKAKHWRLGTILTGPGGQIDVAYSAAECSPSSIPAAADDNTHLCFPQYFAPDGGTAGFGWFHKYVTTSVTTRDNVGGSPPVVTSYLYDNDRSNVKALWHWDTNEIALTTTRTWSQFRGYSKVTTIVGGAGPTTTSSNLYYRGMDQDLLASGSHRFAKITDLWGADLLDQDPLRGFVRENTRWNGTLQAAGDLHTPSLTARGTRVENWPDGTFTAYRLTETTTQHYDRVDRVPTNVWSETDTSYDSYGLPTDVVHKGIAGKETCTRTSYTQDAASNKVAYPYQVATYAGTTCDGSSSLLSKSQTWYDSHANLTDLPGLGLPTKTQTLVTTTPSTVWSTATAGFDSNGRPVSFTDPRGHNVTTAYTPASGGPVTQITTTDHFFTSGNTVTATIDPTVGPTTVLDMDGHKAEATYDALGRVTAVWKPTENRATGAPASVLYSYEINATAPSKTTTQVLQQINGPGNSNPVYLAGYAYYDGLLRTRNTQAPAPGGTGRIVAETKYDNRGNVGTATAVFYNSGAAGSGLVNTTTGVPSQTVSSYDNQNRLSTVTLQASGVSQWSTSYSYDGDQSTVVPPDGGATRTYVDAWGRTSRLEIYPTSTVTGSHETTTYDYDTAGNLATVTDPALNATSYGYNLAGWRTTTSDPDTGTSRNTYNTAGDVTATIDSRNQKISTDYDQLGRPTTRWEGDSGTGIKQATYTYDFPVKGLPTSSTRYTGTNGVNQYTTAVTGYDARNRPTGTAWTIPMVEGALAGGSTAYTVSYDYDLADHPTSISYPAGGGLPAEKVTSGYDTLGYPTTLTGSTDQYITATSYTQIGQLAQRVYGTSGPGQLTRDYTWQSATGRLSTVISQQPNSGGTGWTQIQNDAYTYTATGDITQIFDDTDKQSQCYSYDGQHRLTEAWTALNVVAANACNINNRTTSAIASSGKYPYWDSYSFDTAGRRSQDVHRTSATAITTRTYNYPTTATPAQPIHAPSSVQYTGTTRTDSMSYDNAGNTLQRTINGVVTDFHFNSENQYDSATVQATGGNQTTTHLYDAGGALLIRNDPSGATLYAAGQEYKAVGGTVTATRYYTHGGATVAVRNSSGKYWLAADHQGSANLTVNSTTGAVQRRWYTPYGDDRATQGTWPTDRGFLNKQTNTSTGLIDVGAREYDPNLGTFISPDPLVAPADPATFNGYAYAKHSPVSKSDPSGLSTDDKYYGACGKGHEFCNTPQRGHQNDPDTMPSHSVTDGASLVIEKEAANGDVLQVYDNGVILWNGALVGTSTGDPAAFKKWVEKYWDGYAGGNERFRVRLVTMAACEAGAACTDANAWYVAQGAQMQYELSLDHDPGCVSVSCGIHKWLADNPGSWTGDGPAGVSLGEEAGHAGSSASVSGGKTGCSFTADTEVLLPDGKKRIADVKVGDVVVATDPQTGKTAFKIVTAVHVNDDTSFTDLILAVPGLTAGALHTTADHPFWSVTRQRWISAGELRVGEALRAEDGTSVLVAGVHSFKGRAWMYNLTVDSVHTYYVLAGTTSVLVHNVCPTSVRFRTGLSEEAATEVSGAVSRAAEGRVRFYGHDGKPFHNDDDILPVMPDGYYTEWVAACPTCKRGQHRVIIGGDPANPSGIWYWDHGSTYVQLQ</sequence>
<evidence type="ECO:0000256" key="1">
    <source>
        <dbReference type="ARBA" id="ARBA00022722"/>
    </source>
</evidence>
<feature type="compositionally biased region" description="Low complexity" evidence="4">
    <location>
        <begin position="1703"/>
        <end position="1716"/>
    </location>
</feature>
<evidence type="ECO:0000259" key="5">
    <source>
        <dbReference type="SMART" id="SM00306"/>
    </source>
</evidence>
<keyword evidence="1" id="KW-0540">Nuclease</keyword>
<dbReference type="InterPro" id="IPR022385">
    <property type="entry name" value="Rhs_assc_core"/>
</dbReference>
<feature type="domain" description="Hint" evidence="5">
    <location>
        <begin position="1723"/>
        <end position="1823"/>
    </location>
</feature>
<dbReference type="SUPFAM" id="SSF51294">
    <property type="entry name" value="Hedgehog/intein (Hint) domain"/>
    <property type="match status" value="1"/>
</dbReference>
<comment type="caution">
    <text evidence="6">The sequence shown here is derived from an EMBL/GenBank/DDBJ whole genome shotgun (WGS) entry which is preliminary data.</text>
</comment>
<proteinExistence type="predicted"/>
<dbReference type="Gene3D" id="2.180.10.10">
    <property type="entry name" value="RHS repeat-associated core"/>
    <property type="match status" value="1"/>
</dbReference>
<name>A0ABP8DBY4_9ACTN</name>
<dbReference type="Proteomes" id="UP001500620">
    <property type="component" value="Unassembled WGS sequence"/>
</dbReference>
<dbReference type="EMBL" id="BAABAT010000011">
    <property type="protein sequence ID" value="GAA4251693.1"/>
    <property type="molecule type" value="Genomic_DNA"/>
</dbReference>
<gene>
    <name evidence="6" type="ORF">GCM10022255_045320</name>
</gene>
<dbReference type="InterPro" id="IPR036844">
    <property type="entry name" value="Hint_dom_sf"/>
</dbReference>
<accession>A0ABP8DBY4</accession>
<dbReference type="Pfam" id="PF07591">
    <property type="entry name" value="PT-HINT"/>
    <property type="match status" value="1"/>
</dbReference>
<reference evidence="7" key="1">
    <citation type="journal article" date="2019" name="Int. J. Syst. Evol. Microbiol.">
        <title>The Global Catalogue of Microorganisms (GCM) 10K type strain sequencing project: providing services to taxonomists for standard genome sequencing and annotation.</title>
        <authorList>
            <consortium name="The Broad Institute Genomics Platform"/>
            <consortium name="The Broad Institute Genome Sequencing Center for Infectious Disease"/>
            <person name="Wu L."/>
            <person name="Ma J."/>
        </authorList>
    </citation>
    <scope>NUCLEOTIDE SEQUENCE [LARGE SCALE GENOMIC DNA]</scope>
    <source>
        <strain evidence="7">JCM 17441</strain>
    </source>
</reference>
<dbReference type="Gene3D" id="2.170.16.10">
    <property type="entry name" value="Hedgehog/Intein (Hint) domain"/>
    <property type="match status" value="1"/>
</dbReference>
<protein>
    <recommendedName>
        <fullName evidence="5">Hint domain-containing protein</fullName>
    </recommendedName>
</protein>
<dbReference type="PANTHER" id="PTHR32305">
    <property type="match status" value="1"/>
</dbReference>
<evidence type="ECO:0000313" key="6">
    <source>
        <dbReference type="EMBL" id="GAA4251693.1"/>
    </source>
</evidence>
<organism evidence="6 7">
    <name type="scientific">Dactylosporangium darangshiense</name>
    <dbReference type="NCBI Taxonomy" id="579108"/>
    <lineage>
        <taxon>Bacteria</taxon>
        <taxon>Bacillati</taxon>
        <taxon>Actinomycetota</taxon>
        <taxon>Actinomycetes</taxon>
        <taxon>Micromonosporales</taxon>
        <taxon>Micromonosporaceae</taxon>
        <taxon>Dactylosporangium</taxon>
    </lineage>
</organism>
<evidence type="ECO:0000256" key="4">
    <source>
        <dbReference type="SAM" id="MobiDB-lite"/>
    </source>
</evidence>
<evidence type="ECO:0000256" key="2">
    <source>
        <dbReference type="ARBA" id="ARBA00022737"/>
    </source>
</evidence>